<proteinExistence type="predicted"/>
<evidence type="ECO:0000313" key="3">
    <source>
        <dbReference type="EMBL" id="VFJ95212.1"/>
    </source>
</evidence>
<name>A0A450URM9_9GAMM</name>
<evidence type="ECO:0000313" key="4">
    <source>
        <dbReference type="EMBL" id="VFK01415.1"/>
    </source>
</evidence>
<dbReference type="EMBL" id="CAADFI010000073">
    <property type="protein sequence ID" value="VFJ95212.1"/>
    <property type="molecule type" value="Genomic_DNA"/>
</dbReference>
<evidence type="ECO:0000313" key="2">
    <source>
        <dbReference type="EMBL" id="VFJ94325.1"/>
    </source>
</evidence>
<dbReference type="EMBL" id="CAADFG010000070">
    <property type="protein sequence ID" value="VFJ94325.1"/>
    <property type="molecule type" value="Genomic_DNA"/>
</dbReference>
<evidence type="ECO:0000256" key="1">
    <source>
        <dbReference type="SAM" id="Phobius"/>
    </source>
</evidence>
<organism evidence="3">
    <name type="scientific">Candidatus Kentrum eta</name>
    <dbReference type="NCBI Taxonomy" id="2126337"/>
    <lineage>
        <taxon>Bacteria</taxon>
        <taxon>Pseudomonadati</taxon>
        <taxon>Pseudomonadota</taxon>
        <taxon>Gammaproteobacteria</taxon>
        <taxon>Candidatus Kentrum</taxon>
    </lineage>
</organism>
<protein>
    <recommendedName>
        <fullName evidence="5">Translation initiation factor 2</fullName>
    </recommendedName>
</protein>
<feature type="transmembrane region" description="Helical" evidence="1">
    <location>
        <begin position="44"/>
        <end position="66"/>
    </location>
</feature>
<reference evidence="3" key="1">
    <citation type="submission" date="2019-02" db="EMBL/GenBank/DDBJ databases">
        <authorList>
            <person name="Gruber-Vodicka R. H."/>
            <person name="Seah K. B. B."/>
        </authorList>
    </citation>
    <scope>NUCLEOTIDE SEQUENCE</scope>
    <source>
        <strain evidence="4">BECK_SA2B12</strain>
        <strain evidence="2">BECK_SA2B15</strain>
        <strain evidence="3">BECK_SA2B20</strain>
    </source>
</reference>
<accession>A0A450URM9</accession>
<gene>
    <name evidence="2" type="ORF">BECKH772A_GA0070896_100708</name>
    <name evidence="3" type="ORF">BECKH772B_GA0070898_100738</name>
    <name evidence="4" type="ORF">BECKH772C_GA0070978_100658</name>
</gene>
<keyword evidence="1" id="KW-1133">Transmembrane helix</keyword>
<keyword evidence="1" id="KW-0812">Transmembrane</keyword>
<keyword evidence="1" id="KW-0472">Membrane</keyword>
<dbReference type="AlphaFoldDB" id="A0A450URM9"/>
<evidence type="ECO:0008006" key="5">
    <source>
        <dbReference type="Google" id="ProtNLM"/>
    </source>
</evidence>
<sequence>MAQFPGDGQKQMNTRVALRDLLVEIKNRDDALIKHINKRHDFDVTFTIVVGIAAAVMALVMGVVIWSMHNNMKSMAVDMGHMQHMRKHMEHMEDNIRVMSQAMGPVVKNPDGDTPEARKSMAMNMDTMAEKIGQMAETIDKMQKDVSSMSSSVNMMQYDTGSMRIGVGHMSNDTGSMSRPFRVINRMMPW</sequence>
<dbReference type="EMBL" id="CAADFJ010000065">
    <property type="protein sequence ID" value="VFK01415.1"/>
    <property type="molecule type" value="Genomic_DNA"/>
</dbReference>